<protein>
    <recommendedName>
        <fullName evidence="1">Methyltransferase FkbM domain-containing protein</fullName>
    </recommendedName>
</protein>
<dbReference type="InterPro" id="IPR029063">
    <property type="entry name" value="SAM-dependent_MTases_sf"/>
</dbReference>
<dbReference type="AlphaFoldDB" id="A0A6J4GXR3"/>
<dbReference type="Proteomes" id="UP000479938">
    <property type="component" value="Unassembled WGS sequence"/>
</dbReference>
<dbReference type="SUPFAM" id="SSF53335">
    <property type="entry name" value="S-adenosyl-L-methionine-dependent methyltransferases"/>
    <property type="match status" value="1"/>
</dbReference>
<evidence type="ECO:0000259" key="1">
    <source>
        <dbReference type="Pfam" id="PF05050"/>
    </source>
</evidence>
<feature type="domain" description="Methyltransferase FkbM" evidence="1">
    <location>
        <begin position="15"/>
        <end position="79"/>
    </location>
</feature>
<evidence type="ECO:0000313" key="2">
    <source>
        <dbReference type="EMBL" id="CAA9203677.1"/>
    </source>
</evidence>
<proteinExistence type="predicted"/>
<dbReference type="EMBL" id="CADCSU010000217">
    <property type="protein sequence ID" value="CAA9203677.1"/>
    <property type="molecule type" value="Genomic_DNA"/>
</dbReference>
<name>A0A6J4GXR3_9FLAO</name>
<accession>A0A6J4GXR3</accession>
<gene>
    <name evidence="2" type="ORF">FLA105534_04857</name>
</gene>
<reference evidence="2 3" key="1">
    <citation type="submission" date="2020-02" db="EMBL/GenBank/DDBJ databases">
        <authorList>
            <person name="Criscuolo A."/>
        </authorList>
    </citation>
    <scope>NUCLEOTIDE SEQUENCE [LARGE SCALE GENOMIC DNA]</scope>
    <source>
        <strain evidence="2">CIP105534</strain>
    </source>
</reference>
<dbReference type="Pfam" id="PF05050">
    <property type="entry name" value="Methyltransf_21"/>
    <property type="match status" value="1"/>
</dbReference>
<dbReference type="InterPro" id="IPR006342">
    <property type="entry name" value="FkbM_mtfrase"/>
</dbReference>
<evidence type="ECO:0000313" key="3">
    <source>
        <dbReference type="Proteomes" id="UP000479938"/>
    </source>
</evidence>
<keyword evidence="3" id="KW-1185">Reference proteome</keyword>
<organism evidence="2 3">
    <name type="scientific">Flavobacterium bizetiae</name>
    <dbReference type="NCBI Taxonomy" id="2704140"/>
    <lineage>
        <taxon>Bacteria</taxon>
        <taxon>Pseudomonadati</taxon>
        <taxon>Bacteroidota</taxon>
        <taxon>Flavobacteriia</taxon>
        <taxon>Flavobacteriales</taxon>
        <taxon>Flavobacteriaceae</taxon>
        <taxon>Flavobacterium</taxon>
    </lineage>
</organism>
<sequence length="142" mass="16319">MNINQGWNNGKHSMKVHFGTNQKNINIPVSLLDNFKENISNGPLIIKIDVEGYEKEVIEGATKFLNNLDNSILIIELLEEINGLLICKEIKDMLIKLNFKEIYKINSNEVFELVDDYYGSGDYIFLKGNTAIEDFNRLKNYA</sequence>
<dbReference type="Gene3D" id="3.40.50.150">
    <property type="entry name" value="Vaccinia Virus protein VP39"/>
    <property type="match status" value="1"/>
</dbReference>